<feature type="chain" id="PRO_5044759383" description="MD-2-related lipid-recognition domain-containing protein" evidence="1">
    <location>
        <begin position="40"/>
        <end position="190"/>
    </location>
</feature>
<dbReference type="Proteomes" id="UP001607302">
    <property type="component" value="Unassembled WGS sequence"/>
</dbReference>
<accession>A0ABD2BS87</accession>
<dbReference type="AlphaFoldDB" id="A0ABD2BS87"/>
<gene>
    <name evidence="2" type="ORF">V1478_003100</name>
</gene>
<evidence type="ECO:0000256" key="1">
    <source>
        <dbReference type="SAM" id="SignalP"/>
    </source>
</evidence>
<feature type="signal peptide" evidence="1">
    <location>
        <begin position="1"/>
        <end position="39"/>
    </location>
</feature>
<protein>
    <recommendedName>
        <fullName evidence="4">MD-2-related lipid-recognition domain-containing protein</fullName>
    </recommendedName>
</protein>
<evidence type="ECO:0000313" key="3">
    <source>
        <dbReference type="Proteomes" id="UP001607302"/>
    </source>
</evidence>
<dbReference type="PANTHER" id="PTHR20898:SF0">
    <property type="entry name" value="DAEDALUS ON 3-RELATED"/>
    <property type="match status" value="1"/>
</dbReference>
<keyword evidence="3" id="KW-1185">Reference proteome</keyword>
<dbReference type="EMBL" id="JAUDFV010000064">
    <property type="protein sequence ID" value="KAL2735460.1"/>
    <property type="molecule type" value="Genomic_DNA"/>
</dbReference>
<evidence type="ECO:0000313" key="2">
    <source>
        <dbReference type="EMBL" id="KAL2735460.1"/>
    </source>
</evidence>
<evidence type="ECO:0008006" key="4">
    <source>
        <dbReference type="Google" id="ProtNLM"/>
    </source>
</evidence>
<sequence length="190" mass="21500">MDCGMNFSSCYETVVTSLIMYRQMLLLLIGLCALRSGLAQSDLQIVIDNIDTEVNEEYFQNCKIEPCENSALVPTITIHCEFVKEIPKDTRVHSVLYGMINGEPTDPTGVDIEMNSCQMMNDTMAMGPLLKAMKMAASCPIQPIKVSLDCYVIPLDEFPDYFPSGEYNYNIVLDYEDVNIMTLNVYMTFY</sequence>
<reference evidence="2 3" key="1">
    <citation type="journal article" date="2024" name="Ann. Entomol. Soc. Am.">
        <title>Genomic analyses of the southern and eastern yellowjacket wasps (Hymenoptera: Vespidae) reveal evolutionary signatures of social life.</title>
        <authorList>
            <person name="Catto M.A."/>
            <person name="Caine P.B."/>
            <person name="Orr S.E."/>
            <person name="Hunt B.G."/>
            <person name="Goodisman M.A.D."/>
        </authorList>
    </citation>
    <scope>NUCLEOTIDE SEQUENCE [LARGE SCALE GENOMIC DNA]</scope>
    <source>
        <strain evidence="2">233</strain>
        <tissue evidence="2">Head and thorax</tissue>
    </source>
</reference>
<name>A0ABD2BS87_VESSQ</name>
<organism evidence="2 3">
    <name type="scientific">Vespula squamosa</name>
    <name type="common">Southern yellow jacket</name>
    <name type="synonym">Wasp</name>
    <dbReference type="NCBI Taxonomy" id="30214"/>
    <lineage>
        <taxon>Eukaryota</taxon>
        <taxon>Metazoa</taxon>
        <taxon>Ecdysozoa</taxon>
        <taxon>Arthropoda</taxon>
        <taxon>Hexapoda</taxon>
        <taxon>Insecta</taxon>
        <taxon>Pterygota</taxon>
        <taxon>Neoptera</taxon>
        <taxon>Endopterygota</taxon>
        <taxon>Hymenoptera</taxon>
        <taxon>Apocrita</taxon>
        <taxon>Aculeata</taxon>
        <taxon>Vespoidea</taxon>
        <taxon>Vespidae</taxon>
        <taxon>Vespinae</taxon>
        <taxon>Vespula</taxon>
    </lineage>
</organism>
<comment type="caution">
    <text evidence="2">The sequence shown here is derived from an EMBL/GenBank/DDBJ whole genome shotgun (WGS) entry which is preliminary data.</text>
</comment>
<keyword evidence="1" id="KW-0732">Signal</keyword>
<dbReference type="PANTHER" id="PTHR20898">
    <property type="entry name" value="DAEDALUS ON 3-RELATED-RELATED"/>
    <property type="match status" value="1"/>
</dbReference>
<proteinExistence type="predicted"/>